<evidence type="ECO:0000256" key="1">
    <source>
        <dbReference type="ARBA" id="ARBA00023002"/>
    </source>
</evidence>
<dbReference type="NCBIfam" id="NF004846">
    <property type="entry name" value="PRK06197.1"/>
    <property type="match status" value="1"/>
</dbReference>
<dbReference type="RefSeq" id="WP_136864561.1">
    <property type="nucleotide sequence ID" value="NZ_SWCJ01000016.1"/>
</dbReference>
<dbReference type="Gene3D" id="3.40.50.720">
    <property type="entry name" value="NAD(P)-binding Rossmann-like Domain"/>
    <property type="match status" value="1"/>
</dbReference>
<evidence type="ECO:0000313" key="3">
    <source>
        <dbReference type="Proteomes" id="UP000305675"/>
    </source>
</evidence>
<dbReference type="Pfam" id="PF00106">
    <property type="entry name" value="adh_short"/>
    <property type="match status" value="1"/>
</dbReference>
<dbReference type="PRINTS" id="PR00081">
    <property type="entry name" value="GDHRDH"/>
</dbReference>
<keyword evidence="3" id="KW-1185">Reference proteome</keyword>
<dbReference type="OrthoDB" id="109589at2"/>
<dbReference type="GO" id="GO:0016491">
    <property type="term" value="F:oxidoreductase activity"/>
    <property type="evidence" value="ECO:0007669"/>
    <property type="project" value="UniProtKB-KW"/>
</dbReference>
<dbReference type="PANTHER" id="PTHR43157:SF31">
    <property type="entry name" value="PHOSPHATIDYLINOSITOL-GLYCAN BIOSYNTHESIS CLASS F PROTEIN"/>
    <property type="match status" value="1"/>
</dbReference>
<comment type="caution">
    <text evidence="2">The sequence shown here is derived from an EMBL/GenBank/DDBJ whole genome shotgun (WGS) entry which is preliminary data.</text>
</comment>
<dbReference type="Proteomes" id="UP000305675">
    <property type="component" value="Unassembled WGS sequence"/>
</dbReference>
<keyword evidence="1" id="KW-0560">Oxidoreductase</keyword>
<reference evidence="2 3" key="1">
    <citation type="submission" date="2019-04" db="EMBL/GenBank/DDBJ databases">
        <authorList>
            <person name="Hwang J.C."/>
        </authorList>
    </citation>
    <scope>NUCLEOTIDE SEQUENCE [LARGE SCALE GENOMIC DNA]</scope>
    <source>
        <strain evidence="2 3">IMCC35002</strain>
    </source>
</reference>
<proteinExistence type="predicted"/>
<sequence>MSQAVWTPAQIEPQQGRVILVTGATSGIGLETARVLAAKGADVIIGARNIPKAEGVIAKIKAQHANAKLHLYPLDLTSLTSVANFTQQVTTHFERLDVLINNAGIMACPEGRTEDGFELQFGTNHLGHFAMTMGLLPLIKSTEGARVVVLSSLAHYFGKLDLSDLNWRARKYNKNRAYGDSKLSNLYFAYELDRRFKAEGIDVRVTAAHPGWTATELQRHTGLVERLNGWFAQGVEMGAQPTLRAGFDDSAQSGDFFGPSKHFELHGAPVRVSSNKRSMDRNVAQQLWLQSEQLTGCYYQ</sequence>
<dbReference type="SUPFAM" id="SSF51735">
    <property type="entry name" value="NAD(P)-binding Rossmann-fold domains"/>
    <property type="match status" value="1"/>
</dbReference>
<protein>
    <submittedName>
        <fullName evidence="2">SDR family NAD(P)-dependent oxidoreductase</fullName>
    </submittedName>
</protein>
<dbReference type="InterPro" id="IPR036291">
    <property type="entry name" value="NAD(P)-bd_dom_sf"/>
</dbReference>
<dbReference type="EMBL" id="SWCJ01000016">
    <property type="protein sequence ID" value="TKB51850.1"/>
    <property type="molecule type" value="Genomic_DNA"/>
</dbReference>
<dbReference type="InterPro" id="IPR002347">
    <property type="entry name" value="SDR_fam"/>
</dbReference>
<accession>A0A4U1BKR3</accession>
<dbReference type="AlphaFoldDB" id="A0A4U1BKR3"/>
<name>A0A4U1BKR3_9GAMM</name>
<organism evidence="2 3">
    <name type="scientific">Ferrimonas aestuarii</name>
    <dbReference type="NCBI Taxonomy" id="2569539"/>
    <lineage>
        <taxon>Bacteria</taxon>
        <taxon>Pseudomonadati</taxon>
        <taxon>Pseudomonadota</taxon>
        <taxon>Gammaproteobacteria</taxon>
        <taxon>Alteromonadales</taxon>
        <taxon>Ferrimonadaceae</taxon>
        <taxon>Ferrimonas</taxon>
    </lineage>
</organism>
<evidence type="ECO:0000313" key="2">
    <source>
        <dbReference type="EMBL" id="TKB51850.1"/>
    </source>
</evidence>
<dbReference type="CDD" id="cd05327">
    <property type="entry name" value="retinol-DH_like_SDR_c_like"/>
    <property type="match status" value="1"/>
</dbReference>
<dbReference type="PANTHER" id="PTHR43157">
    <property type="entry name" value="PHOSPHATIDYLINOSITOL-GLYCAN BIOSYNTHESIS CLASS F PROTEIN-RELATED"/>
    <property type="match status" value="1"/>
</dbReference>
<gene>
    <name evidence="2" type="ORF">FCL42_16645</name>
</gene>